<dbReference type="InterPro" id="IPR001647">
    <property type="entry name" value="HTH_TetR"/>
</dbReference>
<dbReference type="PANTHER" id="PTHR43479">
    <property type="entry name" value="ACREF/ENVCD OPERON REPRESSOR-RELATED"/>
    <property type="match status" value="1"/>
</dbReference>
<evidence type="ECO:0000313" key="5">
    <source>
        <dbReference type="Proteomes" id="UP000683139"/>
    </source>
</evidence>
<feature type="DNA-binding region" description="H-T-H motif" evidence="2">
    <location>
        <begin position="30"/>
        <end position="49"/>
    </location>
</feature>
<evidence type="ECO:0000256" key="2">
    <source>
        <dbReference type="PROSITE-ProRule" id="PRU00335"/>
    </source>
</evidence>
<evidence type="ECO:0000313" key="4">
    <source>
        <dbReference type="EMBL" id="GIP17330.1"/>
    </source>
</evidence>
<keyword evidence="5" id="KW-1185">Reference proteome</keyword>
<reference evidence="4" key="1">
    <citation type="submission" date="2021-03" db="EMBL/GenBank/DDBJ databases">
        <title>Antimicrobial resistance genes in bacteria isolated from Japanese honey, and their potential for conferring macrolide and lincosamide resistance in the American foulbrood pathogen Paenibacillus larvae.</title>
        <authorList>
            <person name="Okamoto M."/>
            <person name="Kumagai M."/>
            <person name="Kanamori H."/>
            <person name="Takamatsu D."/>
        </authorList>
    </citation>
    <scope>NUCLEOTIDE SEQUENCE</scope>
    <source>
        <strain evidence="4">J40TS1</strain>
    </source>
</reference>
<dbReference type="SUPFAM" id="SSF46689">
    <property type="entry name" value="Homeodomain-like"/>
    <property type="match status" value="1"/>
</dbReference>
<accession>A0A920CYF0</accession>
<evidence type="ECO:0000256" key="1">
    <source>
        <dbReference type="ARBA" id="ARBA00023125"/>
    </source>
</evidence>
<proteinExistence type="predicted"/>
<dbReference type="PRINTS" id="PR00455">
    <property type="entry name" value="HTHTETR"/>
</dbReference>
<gene>
    <name evidence="4" type="ORF">J40TS1_29720</name>
</gene>
<dbReference type="Proteomes" id="UP000683139">
    <property type="component" value="Unassembled WGS sequence"/>
</dbReference>
<dbReference type="PANTHER" id="PTHR43479:SF11">
    <property type="entry name" value="ACREF_ENVCD OPERON REPRESSOR-RELATED"/>
    <property type="match status" value="1"/>
</dbReference>
<dbReference type="GO" id="GO:0003677">
    <property type="term" value="F:DNA binding"/>
    <property type="evidence" value="ECO:0007669"/>
    <property type="project" value="UniProtKB-UniRule"/>
</dbReference>
<dbReference type="Pfam" id="PF00440">
    <property type="entry name" value="TetR_N"/>
    <property type="match status" value="1"/>
</dbReference>
<protein>
    <recommendedName>
        <fullName evidence="3">HTH tetR-type domain-containing protein</fullName>
    </recommendedName>
</protein>
<dbReference type="AlphaFoldDB" id="A0A920CYF0"/>
<sequence>MVQVRKPQIREALLNSAKREFLKHGFQLSSTRRIAIGAGTTTGNMYKYFQTKNELFEQLVSEVKAQIYSFIREHEVESGGVPNRLQQLQSFVNLMSDYRDEMLLLIDASNGTKYQNTYEDLIEMISLNLQEHLPDFNLSISAADSKILVRTIAVGLVAGWVDILRNHSDKKEIKNGLYQYFMFVFRSFL</sequence>
<dbReference type="InterPro" id="IPR050624">
    <property type="entry name" value="HTH-type_Tx_Regulator"/>
</dbReference>
<keyword evidence="1 2" id="KW-0238">DNA-binding</keyword>
<dbReference type="InterPro" id="IPR009057">
    <property type="entry name" value="Homeodomain-like_sf"/>
</dbReference>
<feature type="domain" description="HTH tetR-type" evidence="3">
    <location>
        <begin position="7"/>
        <end position="67"/>
    </location>
</feature>
<comment type="caution">
    <text evidence="4">The sequence shown here is derived from an EMBL/GenBank/DDBJ whole genome shotgun (WGS) entry which is preliminary data.</text>
</comment>
<dbReference type="EMBL" id="BOSE01000005">
    <property type="protein sequence ID" value="GIP17330.1"/>
    <property type="molecule type" value="Genomic_DNA"/>
</dbReference>
<dbReference type="Gene3D" id="1.10.357.10">
    <property type="entry name" value="Tetracycline Repressor, domain 2"/>
    <property type="match status" value="1"/>
</dbReference>
<dbReference type="PROSITE" id="PS50977">
    <property type="entry name" value="HTH_TETR_2"/>
    <property type="match status" value="1"/>
</dbReference>
<organism evidence="4 5">
    <name type="scientific">Paenibacillus montaniterrae</name>
    <dbReference type="NCBI Taxonomy" id="429341"/>
    <lineage>
        <taxon>Bacteria</taxon>
        <taxon>Bacillati</taxon>
        <taxon>Bacillota</taxon>
        <taxon>Bacilli</taxon>
        <taxon>Bacillales</taxon>
        <taxon>Paenibacillaceae</taxon>
        <taxon>Paenibacillus</taxon>
    </lineage>
</organism>
<name>A0A920CYF0_9BACL</name>
<evidence type="ECO:0000259" key="3">
    <source>
        <dbReference type="PROSITE" id="PS50977"/>
    </source>
</evidence>